<dbReference type="EMBL" id="AUSU01002349">
    <property type="protein sequence ID" value="EPS68959.1"/>
    <property type="molecule type" value="Genomic_DNA"/>
</dbReference>
<dbReference type="SUPFAM" id="SSF52087">
    <property type="entry name" value="CRAL/TRIO domain"/>
    <property type="match status" value="1"/>
</dbReference>
<dbReference type="Pfam" id="PF03765">
    <property type="entry name" value="CRAL_TRIO_N"/>
    <property type="match status" value="1"/>
</dbReference>
<dbReference type="OrthoDB" id="1434354at2759"/>
<evidence type="ECO:0000256" key="3">
    <source>
        <dbReference type="ARBA" id="ARBA00022927"/>
    </source>
</evidence>
<comment type="subcellular location">
    <subcellularLocation>
        <location evidence="1">Cell membrane</location>
        <topology evidence="1">Peripheral membrane protein</topology>
    </subcellularLocation>
    <subcellularLocation>
        <location evidence="2">Golgi apparatus membrane</location>
        <topology evidence="2">Peripheral membrane protein</topology>
    </subcellularLocation>
</comment>
<dbReference type="PANTHER" id="PTHR45657:SF43">
    <property type="entry name" value="PHOSPHATIDYLINOSITOL_PHOSPHATIDYLCHOLINE TRANSFER PROTEIN SFH9"/>
    <property type="match status" value="1"/>
</dbReference>
<evidence type="ECO:0000259" key="6">
    <source>
        <dbReference type="PROSITE" id="PS50191"/>
    </source>
</evidence>
<gene>
    <name evidence="7" type="ORF">M569_05808</name>
</gene>
<dbReference type="SMART" id="SM01100">
    <property type="entry name" value="CRAL_TRIO_N"/>
    <property type="match status" value="1"/>
</dbReference>
<dbReference type="SMART" id="SM00516">
    <property type="entry name" value="SEC14"/>
    <property type="match status" value="1"/>
</dbReference>
<dbReference type="InterPro" id="IPR036865">
    <property type="entry name" value="CRAL-TRIO_dom_sf"/>
</dbReference>
<dbReference type="PANTHER" id="PTHR45657">
    <property type="entry name" value="CRAL-TRIO DOMAIN-CONTAINING PROTEIN YKL091C-RELATED"/>
    <property type="match status" value="1"/>
</dbReference>
<organism evidence="7 8">
    <name type="scientific">Genlisea aurea</name>
    <dbReference type="NCBI Taxonomy" id="192259"/>
    <lineage>
        <taxon>Eukaryota</taxon>
        <taxon>Viridiplantae</taxon>
        <taxon>Streptophyta</taxon>
        <taxon>Embryophyta</taxon>
        <taxon>Tracheophyta</taxon>
        <taxon>Spermatophyta</taxon>
        <taxon>Magnoliopsida</taxon>
        <taxon>eudicotyledons</taxon>
        <taxon>Gunneridae</taxon>
        <taxon>Pentapetalae</taxon>
        <taxon>asterids</taxon>
        <taxon>lamiids</taxon>
        <taxon>Lamiales</taxon>
        <taxon>Lentibulariaceae</taxon>
        <taxon>Genlisea</taxon>
    </lineage>
</organism>
<comment type="caution">
    <text evidence="7">The sequence shown here is derived from an EMBL/GenBank/DDBJ whole genome shotgun (WGS) entry which is preliminary data.</text>
</comment>
<dbReference type="GO" id="GO:0015031">
    <property type="term" value="P:protein transport"/>
    <property type="evidence" value="ECO:0007669"/>
    <property type="project" value="UniProtKB-KW"/>
</dbReference>
<dbReference type="InterPro" id="IPR001251">
    <property type="entry name" value="CRAL-TRIO_dom"/>
</dbReference>
<dbReference type="AlphaFoldDB" id="S8CP82"/>
<dbReference type="Pfam" id="PF00650">
    <property type="entry name" value="CRAL_TRIO"/>
    <property type="match status" value="1"/>
</dbReference>
<keyword evidence="3" id="KW-0653">Protein transport</keyword>
<keyword evidence="4" id="KW-0333">Golgi apparatus</keyword>
<evidence type="ECO:0000313" key="8">
    <source>
        <dbReference type="Proteomes" id="UP000015453"/>
    </source>
</evidence>
<feature type="non-terminal residue" evidence="7">
    <location>
        <position position="1"/>
    </location>
</feature>
<dbReference type="Proteomes" id="UP000015453">
    <property type="component" value="Unassembled WGS sequence"/>
</dbReference>
<proteinExistence type="inferred from homology"/>
<dbReference type="InterPro" id="IPR051026">
    <property type="entry name" value="PI/PC_transfer"/>
</dbReference>
<accession>S8CP82</accession>
<dbReference type="CDD" id="cd00170">
    <property type="entry name" value="SEC14"/>
    <property type="match status" value="1"/>
</dbReference>
<dbReference type="GO" id="GO:0005886">
    <property type="term" value="C:plasma membrane"/>
    <property type="evidence" value="ECO:0007669"/>
    <property type="project" value="UniProtKB-SubCell"/>
</dbReference>
<evidence type="ECO:0000256" key="1">
    <source>
        <dbReference type="ARBA" id="ARBA00004202"/>
    </source>
</evidence>
<name>S8CP82_9LAMI</name>
<reference evidence="7 8" key="1">
    <citation type="journal article" date="2013" name="BMC Genomics">
        <title>The miniature genome of a carnivorous plant Genlisea aurea contains a low number of genes and short non-coding sequences.</title>
        <authorList>
            <person name="Leushkin E.V."/>
            <person name="Sutormin R.A."/>
            <person name="Nabieva E.R."/>
            <person name="Penin A.A."/>
            <person name="Kondrashov A.S."/>
            <person name="Logacheva M.D."/>
        </authorList>
    </citation>
    <scope>NUCLEOTIDE SEQUENCE [LARGE SCALE GENOMIC DNA]</scope>
</reference>
<protein>
    <recommendedName>
        <fullName evidence="6">CRAL-TRIO domain-containing protein</fullName>
    </recommendedName>
</protein>
<dbReference type="PROSITE" id="PS50191">
    <property type="entry name" value="CRAL_TRIO"/>
    <property type="match status" value="1"/>
</dbReference>
<dbReference type="InterPro" id="IPR036273">
    <property type="entry name" value="CRAL/TRIO_N_dom_sf"/>
</dbReference>
<sequence>KSVNIFRDTLIERNLLPSSQDDYHTLLRFLKARKFDLNKTLQMWVDMLKWRKDNRVDTIIQDFNYDEFEEVQKCYPHGFHGVDKAGRPVYIERLGKIDPSKLMSVTTVDRFLKYHIQGFEKSFYEKFPACSIAAECHIYSTIAILDVQGLNWMTFGKVAHDLVMRMQKIDGNNYPETLHQMFIVNAGNGFRRLWGWAKGLLDPKTTSKINVLDSDFQNKLLEIIDASQLPDFLGGTCSCQNEGGCLRSEKGPWKDPELMKLVHAWHNGEATINGKIRSSLSGDDPKVQTLIVT</sequence>
<dbReference type="Gene3D" id="3.40.525.10">
    <property type="entry name" value="CRAL-TRIO lipid binding domain"/>
    <property type="match status" value="1"/>
</dbReference>
<keyword evidence="8" id="KW-1185">Reference proteome</keyword>
<evidence type="ECO:0000313" key="7">
    <source>
        <dbReference type="EMBL" id="EPS68959.1"/>
    </source>
</evidence>
<evidence type="ECO:0000256" key="2">
    <source>
        <dbReference type="ARBA" id="ARBA00004395"/>
    </source>
</evidence>
<dbReference type="InterPro" id="IPR011074">
    <property type="entry name" value="CRAL/TRIO_N_dom"/>
</dbReference>
<dbReference type="Gene3D" id="1.10.8.20">
    <property type="entry name" value="N-terminal domain of phosphatidylinositol transfer protein sec14p"/>
    <property type="match status" value="1"/>
</dbReference>
<dbReference type="SUPFAM" id="SSF46938">
    <property type="entry name" value="CRAL/TRIO N-terminal domain"/>
    <property type="match status" value="1"/>
</dbReference>
<keyword evidence="3" id="KW-0813">Transport</keyword>
<dbReference type="GO" id="GO:0000139">
    <property type="term" value="C:Golgi membrane"/>
    <property type="evidence" value="ECO:0007669"/>
    <property type="project" value="UniProtKB-SubCell"/>
</dbReference>
<evidence type="ECO:0000256" key="5">
    <source>
        <dbReference type="ARBA" id="ARBA00038020"/>
    </source>
</evidence>
<feature type="domain" description="CRAL-TRIO" evidence="6">
    <location>
        <begin position="67"/>
        <end position="241"/>
    </location>
</feature>
<evidence type="ECO:0000256" key="4">
    <source>
        <dbReference type="ARBA" id="ARBA00023034"/>
    </source>
</evidence>
<comment type="similarity">
    <text evidence="5">Belongs to the SFH family.</text>
</comment>